<dbReference type="HAMAP" id="MF_00278">
    <property type="entry name" value="HisH"/>
    <property type="match status" value="1"/>
</dbReference>
<protein>
    <recommendedName>
        <fullName evidence="10">Glutamine amidotransferase domain-containing protein</fullName>
    </recommendedName>
</protein>
<organism evidence="11">
    <name type="scientific">marine metagenome</name>
    <dbReference type="NCBI Taxonomy" id="408172"/>
    <lineage>
        <taxon>unclassified sequences</taxon>
        <taxon>metagenomes</taxon>
        <taxon>ecological metagenomes</taxon>
    </lineage>
</organism>
<feature type="non-terminal residue" evidence="11">
    <location>
        <position position="1"/>
    </location>
</feature>
<accession>A0A382YML8</accession>
<reference evidence="11" key="1">
    <citation type="submission" date="2018-05" db="EMBL/GenBank/DDBJ databases">
        <authorList>
            <person name="Lanie J.A."/>
            <person name="Ng W.-L."/>
            <person name="Kazmierczak K.M."/>
            <person name="Andrzejewski T.M."/>
            <person name="Davidsen T.M."/>
            <person name="Wayne K.J."/>
            <person name="Tettelin H."/>
            <person name="Glass J.I."/>
            <person name="Rusch D."/>
            <person name="Podicherti R."/>
            <person name="Tsui H.-C.T."/>
            <person name="Winkler M.E."/>
        </authorList>
    </citation>
    <scope>NUCLEOTIDE SEQUENCE</scope>
</reference>
<dbReference type="SUPFAM" id="SSF52317">
    <property type="entry name" value="Class I glutamine amidotransferase-like"/>
    <property type="match status" value="1"/>
</dbReference>
<evidence type="ECO:0000256" key="1">
    <source>
        <dbReference type="ARBA" id="ARBA00005091"/>
    </source>
</evidence>
<sequence length="211" mass="23354">FQQAWLLSMIGILDAQMGNPRSVYQAVVTMGYDAEIVSHAKLSERYSHLILPGVGSFQQVMSSKKVSTVKKEIQKFADSGRPVLGICLGMHLLSDWGEEGGGACGLELVPGRVERLPGDILLPHVGWNTVNFVMDHPVFQGVKNGIDCYFVHSYHFACESSEHVYGRSNYGTDFVSIVGLDNVLGFQFHPEKSQKNGLKLIENFCRWNGSC</sequence>
<dbReference type="CDD" id="cd01748">
    <property type="entry name" value="GATase1_IGP_Synthase"/>
    <property type="match status" value="1"/>
</dbReference>
<comment type="subunit">
    <text evidence="2">Heterodimer of HisH and HisF.</text>
</comment>
<dbReference type="PANTHER" id="PTHR42701">
    <property type="entry name" value="IMIDAZOLE GLYCEROL PHOSPHATE SYNTHASE SUBUNIT HISH"/>
    <property type="match status" value="1"/>
</dbReference>
<dbReference type="GO" id="GO:0016829">
    <property type="term" value="F:lyase activity"/>
    <property type="evidence" value="ECO:0007669"/>
    <property type="project" value="UniProtKB-KW"/>
</dbReference>
<keyword evidence="7" id="KW-0456">Lyase</keyword>
<evidence type="ECO:0000256" key="8">
    <source>
        <dbReference type="ARBA" id="ARBA00047838"/>
    </source>
</evidence>
<dbReference type="PIRSF" id="PIRSF000495">
    <property type="entry name" value="Amidotransf_hisH"/>
    <property type="match status" value="1"/>
</dbReference>
<dbReference type="Gene3D" id="3.40.50.880">
    <property type="match status" value="1"/>
</dbReference>
<dbReference type="GO" id="GO:0000105">
    <property type="term" value="P:L-histidine biosynthetic process"/>
    <property type="evidence" value="ECO:0007669"/>
    <property type="project" value="UniProtKB-UniPathway"/>
</dbReference>
<dbReference type="PROSITE" id="PS51273">
    <property type="entry name" value="GATASE_TYPE_1"/>
    <property type="match status" value="1"/>
</dbReference>
<evidence type="ECO:0000256" key="5">
    <source>
        <dbReference type="ARBA" id="ARBA00022962"/>
    </source>
</evidence>
<name>A0A382YML8_9ZZZZ</name>
<evidence type="ECO:0000256" key="6">
    <source>
        <dbReference type="ARBA" id="ARBA00023102"/>
    </source>
</evidence>
<comment type="pathway">
    <text evidence="1">Amino-acid biosynthesis; L-histidine biosynthesis; L-histidine from 5-phospho-alpha-D-ribose 1-diphosphate: step 5/9.</text>
</comment>
<keyword evidence="5" id="KW-0315">Glutamine amidotransferase</keyword>
<comment type="catalytic activity">
    <reaction evidence="9">
        <text>L-glutamine + H2O = L-glutamate + NH4(+)</text>
        <dbReference type="Rhea" id="RHEA:15889"/>
        <dbReference type="ChEBI" id="CHEBI:15377"/>
        <dbReference type="ChEBI" id="CHEBI:28938"/>
        <dbReference type="ChEBI" id="CHEBI:29985"/>
        <dbReference type="ChEBI" id="CHEBI:58359"/>
        <dbReference type="EC" id="3.5.1.2"/>
    </reaction>
</comment>
<evidence type="ECO:0000256" key="9">
    <source>
        <dbReference type="ARBA" id="ARBA00049534"/>
    </source>
</evidence>
<evidence type="ECO:0000256" key="4">
    <source>
        <dbReference type="ARBA" id="ARBA00022801"/>
    </source>
</evidence>
<dbReference type="InterPro" id="IPR017926">
    <property type="entry name" value="GATASE"/>
</dbReference>
<evidence type="ECO:0000256" key="7">
    <source>
        <dbReference type="ARBA" id="ARBA00023239"/>
    </source>
</evidence>
<evidence type="ECO:0000256" key="2">
    <source>
        <dbReference type="ARBA" id="ARBA00011152"/>
    </source>
</evidence>
<dbReference type="EMBL" id="UINC01177077">
    <property type="protein sequence ID" value="SVD84512.1"/>
    <property type="molecule type" value="Genomic_DNA"/>
</dbReference>
<feature type="domain" description="Glutamine amidotransferase" evidence="10">
    <location>
        <begin position="13"/>
        <end position="205"/>
    </location>
</feature>
<keyword evidence="6" id="KW-0368">Histidine biosynthesis</keyword>
<evidence type="ECO:0000313" key="11">
    <source>
        <dbReference type="EMBL" id="SVD84512.1"/>
    </source>
</evidence>
<dbReference type="GO" id="GO:0004359">
    <property type="term" value="F:glutaminase activity"/>
    <property type="evidence" value="ECO:0007669"/>
    <property type="project" value="UniProtKB-EC"/>
</dbReference>
<gene>
    <name evidence="11" type="ORF">METZ01_LOCUS437366</name>
</gene>
<keyword evidence="4" id="KW-0378">Hydrolase</keyword>
<dbReference type="GO" id="GO:0000107">
    <property type="term" value="F:imidazoleglycerol-phosphate synthase activity"/>
    <property type="evidence" value="ECO:0007669"/>
    <property type="project" value="TreeGrafter"/>
</dbReference>
<evidence type="ECO:0000259" key="10">
    <source>
        <dbReference type="Pfam" id="PF00117"/>
    </source>
</evidence>
<proteinExistence type="inferred from homology"/>
<keyword evidence="3" id="KW-0028">Amino-acid biosynthesis</keyword>
<evidence type="ECO:0000256" key="3">
    <source>
        <dbReference type="ARBA" id="ARBA00022605"/>
    </source>
</evidence>
<dbReference type="PANTHER" id="PTHR42701:SF1">
    <property type="entry name" value="IMIDAZOLE GLYCEROL PHOSPHATE SYNTHASE SUBUNIT HISH"/>
    <property type="match status" value="1"/>
</dbReference>
<dbReference type="UniPathway" id="UPA00031">
    <property type="reaction ID" value="UER00010"/>
</dbReference>
<dbReference type="Pfam" id="PF00117">
    <property type="entry name" value="GATase"/>
    <property type="match status" value="1"/>
</dbReference>
<dbReference type="InterPro" id="IPR029062">
    <property type="entry name" value="Class_I_gatase-like"/>
</dbReference>
<dbReference type="NCBIfam" id="TIGR01855">
    <property type="entry name" value="IMP_synth_hisH"/>
    <property type="match status" value="1"/>
</dbReference>
<dbReference type="AlphaFoldDB" id="A0A382YML8"/>
<comment type="catalytic activity">
    <reaction evidence="8">
        <text>5-[(5-phospho-1-deoxy-D-ribulos-1-ylimino)methylamino]-1-(5-phospho-beta-D-ribosyl)imidazole-4-carboxamide + L-glutamine = D-erythro-1-(imidazol-4-yl)glycerol 3-phosphate + 5-amino-1-(5-phospho-beta-D-ribosyl)imidazole-4-carboxamide + L-glutamate + H(+)</text>
        <dbReference type="Rhea" id="RHEA:24793"/>
        <dbReference type="ChEBI" id="CHEBI:15378"/>
        <dbReference type="ChEBI" id="CHEBI:29985"/>
        <dbReference type="ChEBI" id="CHEBI:58278"/>
        <dbReference type="ChEBI" id="CHEBI:58359"/>
        <dbReference type="ChEBI" id="CHEBI:58475"/>
        <dbReference type="ChEBI" id="CHEBI:58525"/>
        <dbReference type="EC" id="4.3.2.10"/>
    </reaction>
</comment>
<dbReference type="InterPro" id="IPR010139">
    <property type="entry name" value="Imidazole-glycPsynth_HisH"/>
</dbReference>